<dbReference type="OrthoDB" id="9770043at2"/>
<dbReference type="Pfam" id="PF07995">
    <property type="entry name" value="GSDH"/>
    <property type="match status" value="1"/>
</dbReference>
<dbReference type="Proteomes" id="UP000321533">
    <property type="component" value="Chromosome"/>
</dbReference>
<dbReference type="KEGG" id="pgin:FRZ67_08235"/>
<reference evidence="4 5" key="1">
    <citation type="journal article" date="2016" name="Int. J. Syst. Evol. Microbiol.">
        <title>Panacibacter ginsenosidivorans gen. nov., sp. nov., with ginsenoside converting activity isolated from soil of a ginseng field.</title>
        <authorList>
            <person name="Siddiqi M.Z."/>
            <person name="Muhammad Shafi S."/>
            <person name="Choi K.D."/>
            <person name="Im W.T."/>
        </authorList>
    </citation>
    <scope>NUCLEOTIDE SEQUENCE [LARGE SCALE GENOMIC DNA]</scope>
    <source>
        <strain evidence="4 5">Gsoil1550</strain>
    </source>
</reference>
<name>A0A5B8V8V8_9BACT</name>
<evidence type="ECO:0000259" key="3">
    <source>
        <dbReference type="Pfam" id="PF18962"/>
    </source>
</evidence>
<dbReference type="InterPro" id="IPR011041">
    <property type="entry name" value="Quinoprot_gluc/sorb_DH_b-prop"/>
</dbReference>
<dbReference type="Gene3D" id="2.120.10.30">
    <property type="entry name" value="TolB, C-terminal domain"/>
    <property type="match status" value="1"/>
</dbReference>
<organism evidence="4 5">
    <name type="scientific">Panacibacter ginsenosidivorans</name>
    <dbReference type="NCBI Taxonomy" id="1813871"/>
    <lineage>
        <taxon>Bacteria</taxon>
        <taxon>Pseudomonadati</taxon>
        <taxon>Bacteroidota</taxon>
        <taxon>Chitinophagia</taxon>
        <taxon>Chitinophagales</taxon>
        <taxon>Chitinophagaceae</taxon>
        <taxon>Panacibacter</taxon>
    </lineage>
</organism>
<dbReference type="PANTHER" id="PTHR19328:SF75">
    <property type="entry name" value="ALDOSE SUGAR DEHYDROGENASE YLII"/>
    <property type="match status" value="1"/>
</dbReference>
<evidence type="ECO:0000313" key="4">
    <source>
        <dbReference type="EMBL" id="QEC67281.1"/>
    </source>
</evidence>
<dbReference type="SUPFAM" id="SSF50952">
    <property type="entry name" value="Soluble quinoprotein glucose dehydrogenase"/>
    <property type="match status" value="1"/>
</dbReference>
<dbReference type="RefSeq" id="WP_147189088.1">
    <property type="nucleotide sequence ID" value="NZ_CP042435.1"/>
</dbReference>
<evidence type="ECO:0000256" key="1">
    <source>
        <dbReference type="SAM" id="SignalP"/>
    </source>
</evidence>
<feature type="signal peptide" evidence="1">
    <location>
        <begin position="1"/>
        <end position="18"/>
    </location>
</feature>
<evidence type="ECO:0000259" key="2">
    <source>
        <dbReference type="Pfam" id="PF07995"/>
    </source>
</evidence>
<dbReference type="InterPro" id="IPR026444">
    <property type="entry name" value="Secre_tail"/>
</dbReference>
<dbReference type="InterPro" id="IPR012938">
    <property type="entry name" value="Glc/Sorbosone_DH"/>
</dbReference>
<dbReference type="Pfam" id="PF18962">
    <property type="entry name" value="Por_Secre_tail"/>
    <property type="match status" value="1"/>
</dbReference>
<gene>
    <name evidence="4" type="ORF">FRZ67_08235</name>
</gene>
<dbReference type="NCBIfam" id="TIGR04183">
    <property type="entry name" value="Por_Secre_tail"/>
    <property type="match status" value="1"/>
</dbReference>
<evidence type="ECO:0000313" key="5">
    <source>
        <dbReference type="Proteomes" id="UP000321533"/>
    </source>
</evidence>
<keyword evidence="5" id="KW-1185">Reference proteome</keyword>
<protein>
    <submittedName>
        <fullName evidence="4">T9SS type A sorting domain-containing protein</fullName>
    </submittedName>
</protein>
<proteinExistence type="predicted"/>
<accession>A0A5B8V8V8</accession>
<dbReference type="AlphaFoldDB" id="A0A5B8V8V8"/>
<feature type="chain" id="PRO_5022707749" evidence="1">
    <location>
        <begin position="19"/>
        <end position="481"/>
    </location>
</feature>
<dbReference type="PANTHER" id="PTHR19328">
    <property type="entry name" value="HEDGEHOG-INTERACTING PROTEIN"/>
    <property type="match status" value="1"/>
</dbReference>
<feature type="domain" description="Secretion system C-terminal sorting" evidence="3">
    <location>
        <begin position="415"/>
        <end position="476"/>
    </location>
</feature>
<sequence>MKKYLSFRLVLLMNIVLAIGCSSKTDAQPQLTFTPYINNISAAVDIKNAGDGSNRLFIVQQSGEIRIFKNGALLSTPFLNMSNLVKYASEQGLLSIAFPPNYKQAGYFFIYYNARNENVTLARYKVSTSNPDVADPSSGVILFSYPKPGGFGNHNGGCLQFGKDGYLYSSIGDGGSGGDPFNNAQNLASPFGKIHRLDVRKLTAPYYKVPADNPFINTANAVKTIWAYGLRNTWRWSFDRQTGDVWLGDVGQDLWEEVDFSTPQQAGGANYGWRCYEGNNTYNTDSCRGKRNYRFPIFSYPHNLDTGGLSVIGGYVYRGNAFPALKGYYVCADYLSSNAWKIISNGSGGWNIYLQKNVPASIVSFGEDEQGELYAASFNGTIYKVGATATAIKANEQAGNTNAIKNNYIFPTVVTNGKINIVMKDNFSRVRILNVSGQQIMQQQLAAQVRTFTLSLPHLTAGMYLLELAGKTTEKFKFFIQ</sequence>
<dbReference type="InterPro" id="IPR011042">
    <property type="entry name" value="6-blade_b-propeller_TolB-like"/>
</dbReference>
<dbReference type="EMBL" id="CP042435">
    <property type="protein sequence ID" value="QEC67281.1"/>
    <property type="molecule type" value="Genomic_DNA"/>
</dbReference>
<feature type="domain" description="Glucose/Sorbosone dehydrogenase" evidence="2">
    <location>
        <begin position="50"/>
        <end position="332"/>
    </location>
</feature>
<keyword evidence="1" id="KW-0732">Signal</keyword>
<dbReference type="PROSITE" id="PS51257">
    <property type="entry name" value="PROKAR_LIPOPROTEIN"/>
    <property type="match status" value="1"/>
</dbReference>